<evidence type="ECO:0000313" key="6">
    <source>
        <dbReference type="EMBL" id="VTJ77832.1"/>
    </source>
</evidence>
<keyword evidence="4" id="KW-0449">Lipoprotein</keyword>
<proteinExistence type="inferred from homology"/>
<reference evidence="5" key="2">
    <citation type="submission" date="2020-08" db="EMBL/GenBank/DDBJ databases">
        <authorList>
            <person name="Shumante A."/>
            <person name="Zimin A.V."/>
            <person name="Puiu D."/>
            <person name="Salzberg S.L."/>
        </authorList>
    </citation>
    <scope>NUCLEOTIDE SEQUENCE</scope>
    <source>
        <strain evidence="5">WC2-LM</strain>
        <tissue evidence="5">Liver</tissue>
    </source>
</reference>
<evidence type="ECO:0000256" key="1">
    <source>
        <dbReference type="ARBA" id="ARBA00010603"/>
    </source>
</evidence>
<keyword evidence="7" id="KW-1185">Reference proteome</keyword>
<comment type="similarity">
    <text evidence="1">Belongs to the dymeclin family.</text>
</comment>
<organism evidence="6 7">
    <name type="scientific">Marmota monax</name>
    <name type="common">Woodchuck</name>
    <dbReference type="NCBI Taxonomy" id="9995"/>
    <lineage>
        <taxon>Eukaryota</taxon>
        <taxon>Metazoa</taxon>
        <taxon>Chordata</taxon>
        <taxon>Craniata</taxon>
        <taxon>Vertebrata</taxon>
        <taxon>Euteleostomi</taxon>
        <taxon>Mammalia</taxon>
        <taxon>Eutheria</taxon>
        <taxon>Euarchontoglires</taxon>
        <taxon>Glires</taxon>
        <taxon>Rodentia</taxon>
        <taxon>Sciuromorpha</taxon>
        <taxon>Sciuridae</taxon>
        <taxon>Xerinae</taxon>
        <taxon>Marmotini</taxon>
        <taxon>Marmota</taxon>
    </lineage>
</organism>
<protein>
    <recommendedName>
        <fullName evidence="2">Dymeclin</fullName>
    </recommendedName>
</protein>
<dbReference type="Proteomes" id="UP000335636">
    <property type="component" value="Unassembled WGS sequence"/>
</dbReference>
<dbReference type="Proteomes" id="UP000662637">
    <property type="component" value="Unassembled WGS sequence"/>
</dbReference>
<keyword evidence="3" id="KW-0519">Myristate</keyword>
<dbReference type="Pfam" id="PF09742">
    <property type="entry name" value="Dymeclin"/>
    <property type="match status" value="1"/>
</dbReference>
<name>A0A5E4CAG3_MARMO</name>
<accession>A0A5E4CAG3</accession>
<dbReference type="PANTHER" id="PTHR12895">
    <property type="entry name" value="DYMECLIN"/>
    <property type="match status" value="1"/>
</dbReference>
<dbReference type="GO" id="GO:0007030">
    <property type="term" value="P:Golgi organization"/>
    <property type="evidence" value="ECO:0007669"/>
    <property type="project" value="TreeGrafter"/>
</dbReference>
<gene>
    <name evidence="5" type="ORF">GHT09_010666</name>
    <name evidence="6" type="ORF">MONAX_5E021972</name>
</gene>
<evidence type="ECO:0000256" key="4">
    <source>
        <dbReference type="ARBA" id="ARBA00023288"/>
    </source>
</evidence>
<reference evidence="6 7" key="1">
    <citation type="submission" date="2019-04" db="EMBL/GenBank/DDBJ databases">
        <authorList>
            <person name="Alioto T."/>
            <person name="Alioto T."/>
        </authorList>
    </citation>
    <scope>NUCLEOTIDE SEQUENCE [LARGE SCALE GENOMIC DNA]</scope>
</reference>
<dbReference type="AlphaFoldDB" id="A0A5E4CAG3"/>
<dbReference type="GO" id="GO:0005794">
    <property type="term" value="C:Golgi apparatus"/>
    <property type="evidence" value="ECO:0007669"/>
    <property type="project" value="TreeGrafter"/>
</dbReference>
<evidence type="ECO:0000256" key="2">
    <source>
        <dbReference type="ARBA" id="ARBA00015736"/>
    </source>
</evidence>
<dbReference type="EMBL" id="CABDUW010001007">
    <property type="protein sequence ID" value="VTJ77832.1"/>
    <property type="molecule type" value="Genomic_DNA"/>
</dbReference>
<dbReference type="PANTHER" id="PTHR12895:SF9">
    <property type="entry name" value="DYMECLIN"/>
    <property type="match status" value="1"/>
</dbReference>
<evidence type="ECO:0000256" key="3">
    <source>
        <dbReference type="ARBA" id="ARBA00022707"/>
    </source>
</evidence>
<sequence length="105" mass="12078">MTHSGISFSPFLSLHQLAVENNPRTGNLGALIKVFLSRTKELKLSAECQNHIFIWQTHNALFIICCLLKVFICEMSDEELQLQFTYEEKSPGSFGKHCLLKMFWV</sequence>
<evidence type="ECO:0000313" key="7">
    <source>
        <dbReference type="Proteomes" id="UP000335636"/>
    </source>
</evidence>
<dbReference type="InterPro" id="IPR019142">
    <property type="entry name" value="Dymeclin"/>
</dbReference>
<dbReference type="EMBL" id="WJEC01007741">
    <property type="protein sequence ID" value="KAF7468523.1"/>
    <property type="molecule type" value="Genomic_DNA"/>
</dbReference>
<evidence type="ECO:0000313" key="5">
    <source>
        <dbReference type="EMBL" id="KAF7468523.1"/>
    </source>
</evidence>